<dbReference type="SUPFAM" id="SSF55961">
    <property type="entry name" value="Bet v1-like"/>
    <property type="match status" value="1"/>
</dbReference>
<evidence type="ECO:0000313" key="3">
    <source>
        <dbReference type="EMBL" id="TBL68221.1"/>
    </source>
</evidence>
<organism evidence="3 4">
    <name type="scientific">Paenibacillus thalictri</name>
    <dbReference type="NCBI Taxonomy" id="2527873"/>
    <lineage>
        <taxon>Bacteria</taxon>
        <taxon>Bacillati</taxon>
        <taxon>Bacillota</taxon>
        <taxon>Bacilli</taxon>
        <taxon>Bacillales</taxon>
        <taxon>Paenibacillaceae</taxon>
        <taxon>Paenibacillus</taxon>
    </lineage>
</organism>
<dbReference type="Proteomes" id="UP000293142">
    <property type="component" value="Unassembled WGS sequence"/>
</dbReference>
<dbReference type="Gene3D" id="3.30.530.20">
    <property type="match status" value="1"/>
</dbReference>
<sequence>MTTKVEGKVLVLERTFQAPRELVFAMFKEPKHLARWWGPKGWTLPVCTIDFRPGGVWHYCMRSADGRMESWGKAVYHEIVEPERIVYVDYFSDENGNEAEDMPETLIAMEFIERDGKTTIVNRAQYASAEALQKVLDMGMLAGITETWDRLESLLQDLAE</sequence>
<evidence type="ECO:0000313" key="4">
    <source>
        <dbReference type="Proteomes" id="UP000293142"/>
    </source>
</evidence>
<evidence type="ECO:0000259" key="2">
    <source>
        <dbReference type="Pfam" id="PF08327"/>
    </source>
</evidence>
<evidence type="ECO:0000256" key="1">
    <source>
        <dbReference type="ARBA" id="ARBA00006817"/>
    </source>
</evidence>
<dbReference type="OrthoDB" id="118413at2"/>
<proteinExistence type="inferred from homology"/>
<dbReference type="Pfam" id="PF08327">
    <property type="entry name" value="AHSA1"/>
    <property type="match status" value="1"/>
</dbReference>
<gene>
    <name evidence="3" type="ORF">EYB31_38690</name>
</gene>
<dbReference type="InterPro" id="IPR013538">
    <property type="entry name" value="ASHA1/2-like_C"/>
</dbReference>
<feature type="domain" description="Activator of Hsp90 ATPase homologue 1/2-like C-terminal" evidence="2">
    <location>
        <begin position="18"/>
        <end position="155"/>
    </location>
</feature>
<dbReference type="AlphaFoldDB" id="A0A4Q9DDH2"/>
<accession>A0A4Q9DDH2</accession>
<reference evidence="3 4" key="1">
    <citation type="submission" date="2019-02" db="EMBL/GenBank/DDBJ databases">
        <title>Paenibacillus sp. nov., isolated from surface-sterilized tissue of Thalictrum simplex L.</title>
        <authorList>
            <person name="Tuo L."/>
        </authorList>
    </citation>
    <scope>NUCLEOTIDE SEQUENCE [LARGE SCALE GENOMIC DNA]</scope>
    <source>
        <strain evidence="3 4">N2SHLJ1</strain>
    </source>
</reference>
<dbReference type="EMBL" id="SIRE01000049">
    <property type="protein sequence ID" value="TBL68221.1"/>
    <property type="molecule type" value="Genomic_DNA"/>
</dbReference>
<dbReference type="InterPro" id="IPR023393">
    <property type="entry name" value="START-like_dom_sf"/>
</dbReference>
<protein>
    <submittedName>
        <fullName evidence="3">SRPBCC domain-containing protein</fullName>
    </submittedName>
</protein>
<comment type="caution">
    <text evidence="3">The sequence shown here is derived from an EMBL/GenBank/DDBJ whole genome shotgun (WGS) entry which is preliminary data.</text>
</comment>
<keyword evidence="4" id="KW-1185">Reference proteome</keyword>
<comment type="similarity">
    <text evidence="1">Belongs to the AHA1 family.</text>
</comment>
<name>A0A4Q9DDH2_9BACL</name>